<gene>
    <name evidence="1" type="ORF">PYW08_001948</name>
</gene>
<sequence>MKITLYFVVVIAAFALDEASGATGFTMEPLNDLLNQANDVLEDIFNSLEDMDKNLNKVKSYSKLENIKMEGYNVLKELSNTNNVKSNRNILHAVSIAQVKVLLPILNLVQKAIVCLTSSDFTASLYPPHATVYDVQTFDFIIVGAGSAGCVLANRLTEVSSWNVLLIEAGDDPPGASNVPGLSMLVQTALPDWNYYTVDDGFSSQGLKTNSIQNRRGKMLGGSSGVNFMFYVRGNKVDYDNWAREGMAGWNWDNVTTYFKKSVRPNDTYIMNSESADLHSTEGYLGVTQPDWNHETKDYFSAFEELGHQILQDINGYQQLGYGPSSFTIDNNIRQSTANAFLRPIKDSKNLKVLKNTHVRRILLNKNKRAIGVEVKLPEGNVIKLYAKNEVVLSAGAINSPQLLMLSGIGPKEHLEEMNIDVVLDLPMVGQNMQDHPMIPLIISGKESYFSIVDNLQPLLNLNRFPIPTFLGFVALNKTQDYPDYQVTAVPTPTAAFINLLLCSDIFTLEDRSCIALADATQRRSSLFTFLTQLHPESRGQIRLKSANPEDSPLIFSGYFSQGEDLDKFAKYVENYVRVLNTSYFKKMKSEVIDMKVSQCEGLEFGSHEYWKCYVLNLASTQYHAVGTCAMGVEGKGVLDERLKLRGVTGLRVVDASVMPSITSGNTNAPVIMIAEKAADMIKIDHGIHL</sequence>
<dbReference type="EMBL" id="CM056788">
    <property type="protein sequence ID" value="KAJ8730535.1"/>
    <property type="molecule type" value="Genomic_DNA"/>
</dbReference>
<reference evidence="1" key="1">
    <citation type="submission" date="2023-03" db="EMBL/GenBank/DDBJ databases">
        <title>Chromosome-level genomes of two armyworms, Mythimna separata and Mythimna loreyi, provide insights into the biosynthesis and reception of sex pheromones.</title>
        <authorList>
            <person name="Zhao H."/>
        </authorList>
    </citation>
    <scope>NUCLEOTIDE SEQUENCE</scope>
    <source>
        <strain evidence="1">BeijingLab</strain>
    </source>
</reference>
<accession>A0ACC2R1C6</accession>
<dbReference type="Proteomes" id="UP001231649">
    <property type="component" value="Chromosome 12"/>
</dbReference>
<protein>
    <submittedName>
        <fullName evidence="1">Uncharacterized protein</fullName>
    </submittedName>
</protein>
<evidence type="ECO:0000313" key="2">
    <source>
        <dbReference type="Proteomes" id="UP001231649"/>
    </source>
</evidence>
<organism evidence="1 2">
    <name type="scientific">Mythimna loreyi</name>
    <dbReference type="NCBI Taxonomy" id="667449"/>
    <lineage>
        <taxon>Eukaryota</taxon>
        <taxon>Metazoa</taxon>
        <taxon>Ecdysozoa</taxon>
        <taxon>Arthropoda</taxon>
        <taxon>Hexapoda</taxon>
        <taxon>Insecta</taxon>
        <taxon>Pterygota</taxon>
        <taxon>Neoptera</taxon>
        <taxon>Endopterygota</taxon>
        <taxon>Lepidoptera</taxon>
        <taxon>Glossata</taxon>
        <taxon>Ditrysia</taxon>
        <taxon>Noctuoidea</taxon>
        <taxon>Noctuidae</taxon>
        <taxon>Noctuinae</taxon>
        <taxon>Hadenini</taxon>
        <taxon>Mythimna</taxon>
    </lineage>
</organism>
<comment type="caution">
    <text evidence="1">The sequence shown here is derived from an EMBL/GenBank/DDBJ whole genome shotgun (WGS) entry which is preliminary data.</text>
</comment>
<evidence type="ECO:0000313" key="1">
    <source>
        <dbReference type="EMBL" id="KAJ8730535.1"/>
    </source>
</evidence>
<name>A0ACC2R1C6_9NEOP</name>
<proteinExistence type="predicted"/>
<keyword evidence="2" id="KW-1185">Reference proteome</keyword>